<feature type="domain" description="3-keto-alpha-glucoside-1,2-lyase/3-keto-2-hydroxy-glucal hydratase" evidence="2">
    <location>
        <begin position="61"/>
        <end position="175"/>
    </location>
</feature>
<protein>
    <recommendedName>
        <fullName evidence="2">3-keto-alpha-glucoside-1,2-lyase/3-keto-2-hydroxy-glucal hydratase domain-containing protein</fullName>
    </recommendedName>
</protein>
<dbReference type="Pfam" id="PF06439">
    <property type="entry name" value="3keto-disac_hyd"/>
    <property type="match status" value="1"/>
</dbReference>
<dbReference type="EMBL" id="BAAAGF010000002">
    <property type="protein sequence ID" value="GAA0743259.1"/>
    <property type="molecule type" value="Genomic_DNA"/>
</dbReference>
<sequence length="356" mass="41084">MTTFYNILFSLLLGLHIGFSQPAIDAEMKPSNWETPKNAKFETFEGKQTLLLDGKATLKNVTFINGTIQVDVYANTKRSFAGIFFRKQNQTMEEVYMRLHKSNQVDAVQYSPTFNNELTWQLYREHQAQFTFKQKGWNTLRLEIKNRELTVFVNNEKVLTVENMKTDFYEGSIGLFSLFPNRFTNFRYTPDTKNHNIKPNNAKLLNTSFITNWKITPARLYNEAGFKLKDKLFKKTLTVTTDESGLLAISKYLDKSSSGNFEKNDEMYTIASTTIEASKKQTKRLYFDYSDKVIVYLNGHPIFKGNNAFRSKGVQFMGHLNVETNSLYLPLKTGKNLIQFVVIDKANGWGLISKLD</sequence>
<keyword evidence="1" id="KW-0732">Signal</keyword>
<feature type="chain" id="PRO_5045869927" description="3-keto-alpha-glucoside-1,2-lyase/3-keto-2-hydroxy-glucal hydratase domain-containing protein" evidence="1">
    <location>
        <begin position="26"/>
        <end position="356"/>
    </location>
</feature>
<comment type="caution">
    <text evidence="3">The sequence shown here is derived from an EMBL/GenBank/DDBJ whole genome shotgun (WGS) entry which is preliminary data.</text>
</comment>
<evidence type="ECO:0000313" key="4">
    <source>
        <dbReference type="Proteomes" id="UP001500736"/>
    </source>
</evidence>
<organism evidence="3 4">
    <name type="scientific">Gaetbulibacter jejuensis</name>
    <dbReference type="NCBI Taxonomy" id="584607"/>
    <lineage>
        <taxon>Bacteria</taxon>
        <taxon>Pseudomonadati</taxon>
        <taxon>Bacteroidota</taxon>
        <taxon>Flavobacteriia</taxon>
        <taxon>Flavobacteriales</taxon>
        <taxon>Flavobacteriaceae</taxon>
        <taxon>Gaetbulibacter</taxon>
    </lineage>
</organism>
<keyword evidence="4" id="KW-1185">Reference proteome</keyword>
<dbReference type="InterPro" id="IPR010496">
    <property type="entry name" value="AL/BT2_dom"/>
</dbReference>
<dbReference type="Gene3D" id="2.60.120.560">
    <property type="entry name" value="Exo-inulinase, domain 1"/>
    <property type="match status" value="1"/>
</dbReference>
<reference evidence="4" key="1">
    <citation type="journal article" date="2019" name="Int. J. Syst. Evol. Microbiol.">
        <title>The Global Catalogue of Microorganisms (GCM) 10K type strain sequencing project: providing services to taxonomists for standard genome sequencing and annotation.</title>
        <authorList>
            <consortium name="The Broad Institute Genomics Platform"/>
            <consortium name="The Broad Institute Genome Sequencing Center for Infectious Disease"/>
            <person name="Wu L."/>
            <person name="Ma J."/>
        </authorList>
    </citation>
    <scope>NUCLEOTIDE SEQUENCE [LARGE SCALE GENOMIC DNA]</scope>
    <source>
        <strain evidence="4">JCM 15976</strain>
    </source>
</reference>
<feature type="signal peptide" evidence="1">
    <location>
        <begin position="1"/>
        <end position="25"/>
    </location>
</feature>
<evidence type="ECO:0000259" key="2">
    <source>
        <dbReference type="Pfam" id="PF06439"/>
    </source>
</evidence>
<proteinExistence type="predicted"/>
<name>A0ABP3UZC1_9FLAO</name>
<accession>A0ABP3UZC1</accession>
<evidence type="ECO:0000256" key="1">
    <source>
        <dbReference type="SAM" id="SignalP"/>
    </source>
</evidence>
<evidence type="ECO:0000313" key="3">
    <source>
        <dbReference type="EMBL" id="GAA0743259.1"/>
    </source>
</evidence>
<gene>
    <name evidence="3" type="ORF">GCM10009431_16210</name>
</gene>
<dbReference type="RefSeq" id="WP_343797315.1">
    <property type="nucleotide sequence ID" value="NZ_BAAAGF010000002.1"/>
</dbReference>
<dbReference type="Proteomes" id="UP001500736">
    <property type="component" value="Unassembled WGS sequence"/>
</dbReference>